<keyword evidence="2" id="KW-1185">Reference proteome</keyword>
<sequence>MVHANTHRLPPRMAHITPERLPSYLHRQVDPEMILNRMCRLTPRILLLIRTQTSSPVTVPCLSNRISSADLRPVEYEDQHQASKVHRIETQNPCSRGEMRTCPAVFDRWYSPALGRRVPEAERDQDDSSISFSISFMIESQVDQSICTRKLTDCDLVLSLHFG</sequence>
<dbReference type="VEuPathDB" id="FungiDB:ASPVEDRAFT_40129"/>
<proteinExistence type="predicted"/>
<protein>
    <submittedName>
        <fullName evidence="1">Uncharacterized protein</fullName>
    </submittedName>
</protein>
<dbReference type="GeneID" id="63727567"/>
<evidence type="ECO:0000313" key="1">
    <source>
        <dbReference type="EMBL" id="OJJ00596.1"/>
    </source>
</evidence>
<evidence type="ECO:0000313" key="2">
    <source>
        <dbReference type="Proteomes" id="UP000184073"/>
    </source>
</evidence>
<dbReference type="Proteomes" id="UP000184073">
    <property type="component" value="Unassembled WGS sequence"/>
</dbReference>
<dbReference type="AlphaFoldDB" id="A0A1L9PGL7"/>
<dbReference type="EMBL" id="KV878127">
    <property type="protein sequence ID" value="OJJ00596.1"/>
    <property type="molecule type" value="Genomic_DNA"/>
</dbReference>
<gene>
    <name evidence="1" type="ORF">ASPVEDRAFT_40129</name>
</gene>
<name>A0A1L9PGL7_ASPVE</name>
<reference evidence="2" key="1">
    <citation type="journal article" date="2017" name="Genome Biol.">
        <title>Comparative genomics reveals high biological diversity and specific adaptations in the industrially and medically important fungal genus Aspergillus.</title>
        <authorList>
            <person name="de Vries R.P."/>
            <person name="Riley R."/>
            <person name="Wiebenga A."/>
            <person name="Aguilar-Osorio G."/>
            <person name="Amillis S."/>
            <person name="Uchima C.A."/>
            <person name="Anderluh G."/>
            <person name="Asadollahi M."/>
            <person name="Askin M."/>
            <person name="Barry K."/>
            <person name="Battaglia E."/>
            <person name="Bayram O."/>
            <person name="Benocci T."/>
            <person name="Braus-Stromeyer S.A."/>
            <person name="Caldana C."/>
            <person name="Canovas D."/>
            <person name="Cerqueira G.C."/>
            <person name="Chen F."/>
            <person name="Chen W."/>
            <person name="Choi C."/>
            <person name="Clum A."/>
            <person name="Dos Santos R.A."/>
            <person name="Damasio A.R."/>
            <person name="Diallinas G."/>
            <person name="Emri T."/>
            <person name="Fekete E."/>
            <person name="Flipphi M."/>
            <person name="Freyberg S."/>
            <person name="Gallo A."/>
            <person name="Gournas C."/>
            <person name="Habgood R."/>
            <person name="Hainaut M."/>
            <person name="Harispe M.L."/>
            <person name="Henrissat B."/>
            <person name="Hilden K.S."/>
            <person name="Hope R."/>
            <person name="Hossain A."/>
            <person name="Karabika E."/>
            <person name="Karaffa L."/>
            <person name="Karanyi Z."/>
            <person name="Krasevec N."/>
            <person name="Kuo A."/>
            <person name="Kusch H."/>
            <person name="LaButti K."/>
            <person name="Lagendijk E.L."/>
            <person name="Lapidus A."/>
            <person name="Levasseur A."/>
            <person name="Lindquist E."/>
            <person name="Lipzen A."/>
            <person name="Logrieco A.F."/>
            <person name="MacCabe A."/>
            <person name="Maekelae M.R."/>
            <person name="Malavazi I."/>
            <person name="Melin P."/>
            <person name="Meyer V."/>
            <person name="Mielnichuk N."/>
            <person name="Miskei M."/>
            <person name="Molnar A.P."/>
            <person name="Mule G."/>
            <person name="Ngan C.Y."/>
            <person name="Orejas M."/>
            <person name="Orosz E."/>
            <person name="Ouedraogo J.P."/>
            <person name="Overkamp K.M."/>
            <person name="Park H.-S."/>
            <person name="Perrone G."/>
            <person name="Piumi F."/>
            <person name="Punt P.J."/>
            <person name="Ram A.F."/>
            <person name="Ramon A."/>
            <person name="Rauscher S."/>
            <person name="Record E."/>
            <person name="Riano-Pachon D.M."/>
            <person name="Robert V."/>
            <person name="Roehrig J."/>
            <person name="Ruller R."/>
            <person name="Salamov A."/>
            <person name="Salih N.S."/>
            <person name="Samson R.A."/>
            <person name="Sandor E."/>
            <person name="Sanguinetti M."/>
            <person name="Schuetze T."/>
            <person name="Sepcic K."/>
            <person name="Shelest E."/>
            <person name="Sherlock G."/>
            <person name="Sophianopoulou V."/>
            <person name="Squina F.M."/>
            <person name="Sun H."/>
            <person name="Susca A."/>
            <person name="Todd R.B."/>
            <person name="Tsang A."/>
            <person name="Unkles S.E."/>
            <person name="van de Wiele N."/>
            <person name="van Rossen-Uffink D."/>
            <person name="Oliveira J.V."/>
            <person name="Vesth T.C."/>
            <person name="Visser J."/>
            <person name="Yu J.-H."/>
            <person name="Zhou M."/>
            <person name="Andersen M.R."/>
            <person name="Archer D.B."/>
            <person name="Baker S.E."/>
            <person name="Benoit I."/>
            <person name="Brakhage A.A."/>
            <person name="Braus G.H."/>
            <person name="Fischer R."/>
            <person name="Frisvad J.C."/>
            <person name="Goldman G.H."/>
            <person name="Houbraken J."/>
            <person name="Oakley B."/>
            <person name="Pocsi I."/>
            <person name="Scazzocchio C."/>
            <person name="Seiboth B."/>
            <person name="vanKuyk P.A."/>
            <person name="Wortman J."/>
            <person name="Dyer P.S."/>
            <person name="Grigoriev I.V."/>
        </authorList>
    </citation>
    <scope>NUCLEOTIDE SEQUENCE [LARGE SCALE GENOMIC DNA]</scope>
    <source>
        <strain evidence="2">CBS 583.65</strain>
    </source>
</reference>
<organism evidence="1 2">
    <name type="scientific">Aspergillus versicolor CBS 583.65</name>
    <dbReference type="NCBI Taxonomy" id="1036611"/>
    <lineage>
        <taxon>Eukaryota</taxon>
        <taxon>Fungi</taxon>
        <taxon>Dikarya</taxon>
        <taxon>Ascomycota</taxon>
        <taxon>Pezizomycotina</taxon>
        <taxon>Eurotiomycetes</taxon>
        <taxon>Eurotiomycetidae</taxon>
        <taxon>Eurotiales</taxon>
        <taxon>Aspergillaceae</taxon>
        <taxon>Aspergillus</taxon>
        <taxon>Aspergillus subgen. Nidulantes</taxon>
    </lineage>
</organism>
<accession>A0A1L9PGL7</accession>
<dbReference type="RefSeq" id="XP_040666358.1">
    <property type="nucleotide sequence ID" value="XM_040812056.1"/>
</dbReference>